<keyword evidence="3" id="KW-0808">Transferase</keyword>
<dbReference type="PANTHER" id="PTHR43713:SF3">
    <property type="entry name" value="GLUTAMATE-1-SEMIALDEHYDE 2,1-AMINOMUTASE 1, CHLOROPLASTIC-RELATED"/>
    <property type="match status" value="1"/>
</dbReference>
<dbReference type="InterPro" id="IPR015424">
    <property type="entry name" value="PyrdxlP-dep_Trfase"/>
</dbReference>
<evidence type="ECO:0000313" key="3">
    <source>
        <dbReference type="EMBL" id="KAF2745056.1"/>
    </source>
</evidence>
<sequence>MATTTPENVHEKLQKQIDIFIERNPKSYEVNKDASTVIGGGTTKAVLVHSPFPPAFVGGRDCYLTSVDGHEYLDFVSEYCAGMFGHSHPRIQEVITEVCKAGFVLGGPTPNEGKLARALTERFASFDAVRFCNSGTEANTFALATALAFTQKKKVLVFENGYHGGTLSFSRHNRCFCPTSSYTDASMTLHVRGSTWTSVPYLSSRYKAPGAWSQPRRPFSNTFVTRRLGWARF</sequence>
<dbReference type="Proteomes" id="UP000799440">
    <property type="component" value="Unassembled WGS sequence"/>
</dbReference>
<dbReference type="PANTHER" id="PTHR43713">
    <property type="entry name" value="GLUTAMATE-1-SEMIALDEHYDE 2,1-AMINOMUTASE"/>
    <property type="match status" value="1"/>
</dbReference>
<dbReference type="AlphaFoldDB" id="A0A6A6V575"/>
<evidence type="ECO:0000256" key="2">
    <source>
        <dbReference type="ARBA" id="ARBA00022898"/>
    </source>
</evidence>
<keyword evidence="4" id="KW-1185">Reference proteome</keyword>
<comment type="cofactor">
    <cofactor evidence="1">
        <name>pyridoxal 5'-phosphate</name>
        <dbReference type="ChEBI" id="CHEBI:597326"/>
    </cofactor>
</comment>
<proteinExistence type="predicted"/>
<organism evidence="3 4">
    <name type="scientific">Sporormia fimetaria CBS 119925</name>
    <dbReference type="NCBI Taxonomy" id="1340428"/>
    <lineage>
        <taxon>Eukaryota</taxon>
        <taxon>Fungi</taxon>
        <taxon>Dikarya</taxon>
        <taxon>Ascomycota</taxon>
        <taxon>Pezizomycotina</taxon>
        <taxon>Dothideomycetes</taxon>
        <taxon>Pleosporomycetidae</taxon>
        <taxon>Pleosporales</taxon>
        <taxon>Sporormiaceae</taxon>
        <taxon>Sporormia</taxon>
    </lineage>
</organism>
<evidence type="ECO:0000256" key="1">
    <source>
        <dbReference type="ARBA" id="ARBA00001933"/>
    </source>
</evidence>
<dbReference type="InterPro" id="IPR005814">
    <property type="entry name" value="Aminotrans_3"/>
</dbReference>
<dbReference type="Gene3D" id="3.40.640.10">
    <property type="entry name" value="Type I PLP-dependent aspartate aminotransferase-like (Major domain)"/>
    <property type="match status" value="1"/>
</dbReference>
<gene>
    <name evidence="3" type="ORF">M011DRAFT_505158</name>
</gene>
<dbReference type="GO" id="GO:0030170">
    <property type="term" value="F:pyridoxal phosphate binding"/>
    <property type="evidence" value="ECO:0007669"/>
    <property type="project" value="InterPro"/>
</dbReference>
<evidence type="ECO:0000313" key="4">
    <source>
        <dbReference type="Proteomes" id="UP000799440"/>
    </source>
</evidence>
<dbReference type="InterPro" id="IPR015422">
    <property type="entry name" value="PyrdxlP-dep_Trfase_small"/>
</dbReference>
<keyword evidence="2" id="KW-0663">Pyridoxal phosphate</keyword>
<dbReference type="SUPFAM" id="SSF53383">
    <property type="entry name" value="PLP-dependent transferases"/>
    <property type="match status" value="1"/>
</dbReference>
<reference evidence="3" key="1">
    <citation type="journal article" date="2020" name="Stud. Mycol.">
        <title>101 Dothideomycetes genomes: a test case for predicting lifestyles and emergence of pathogens.</title>
        <authorList>
            <person name="Haridas S."/>
            <person name="Albert R."/>
            <person name="Binder M."/>
            <person name="Bloem J."/>
            <person name="Labutti K."/>
            <person name="Salamov A."/>
            <person name="Andreopoulos B."/>
            <person name="Baker S."/>
            <person name="Barry K."/>
            <person name="Bills G."/>
            <person name="Bluhm B."/>
            <person name="Cannon C."/>
            <person name="Castanera R."/>
            <person name="Culley D."/>
            <person name="Daum C."/>
            <person name="Ezra D."/>
            <person name="Gonzalez J."/>
            <person name="Henrissat B."/>
            <person name="Kuo A."/>
            <person name="Liang C."/>
            <person name="Lipzen A."/>
            <person name="Lutzoni F."/>
            <person name="Magnuson J."/>
            <person name="Mondo S."/>
            <person name="Nolan M."/>
            <person name="Ohm R."/>
            <person name="Pangilinan J."/>
            <person name="Park H.-J."/>
            <person name="Ramirez L."/>
            <person name="Alfaro M."/>
            <person name="Sun H."/>
            <person name="Tritt A."/>
            <person name="Yoshinaga Y."/>
            <person name="Zwiers L.-H."/>
            <person name="Turgeon B."/>
            <person name="Goodwin S."/>
            <person name="Spatafora J."/>
            <person name="Crous P."/>
            <person name="Grigoriev I."/>
        </authorList>
    </citation>
    <scope>NUCLEOTIDE SEQUENCE</scope>
    <source>
        <strain evidence="3">CBS 119925</strain>
    </source>
</reference>
<protein>
    <submittedName>
        <fullName evidence="3">PLP-dependent transferase</fullName>
    </submittedName>
</protein>
<dbReference type="Gene3D" id="3.90.1150.10">
    <property type="entry name" value="Aspartate Aminotransferase, domain 1"/>
    <property type="match status" value="1"/>
</dbReference>
<dbReference type="InterPro" id="IPR015421">
    <property type="entry name" value="PyrdxlP-dep_Trfase_major"/>
</dbReference>
<name>A0A6A6V575_9PLEO</name>
<dbReference type="GO" id="GO:0008483">
    <property type="term" value="F:transaminase activity"/>
    <property type="evidence" value="ECO:0007669"/>
    <property type="project" value="InterPro"/>
</dbReference>
<dbReference type="Pfam" id="PF00202">
    <property type="entry name" value="Aminotran_3"/>
    <property type="match status" value="1"/>
</dbReference>
<dbReference type="EMBL" id="MU006584">
    <property type="protein sequence ID" value="KAF2745056.1"/>
    <property type="molecule type" value="Genomic_DNA"/>
</dbReference>
<dbReference type="OrthoDB" id="425114at2759"/>
<accession>A0A6A6V575</accession>